<organism evidence="3 5">
    <name type="scientific">Punica granatum</name>
    <name type="common">Pomegranate</name>
    <dbReference type="NCBI Taxonomy" id="22663"/>
    <lineage>
        <taxon>Eukaryota</taxon>
        <taxon>Viridiplantae</taxon>
        <taxon>Streptophyta</taxon>
        <taxon>Embryophyta</taxon>
        <taxon>Tracheophyta</taxon>
        <taxon>Spermatophyta</taxon>
        <taxon>Magnoliopsida</taxon>
        <taxon>eudicotyledons</taxon>
        <taxon>Gunneridae</taxon>
        <taxon>Pentapetalae</taxon>
        <taxon>rosids</taxon>
        <taxon>malvids</taxon>
        <taxon>Myrtales</taxon>
        <taxon>Lythraceae</taxon>
        <taxon>Punica</taxon>
    </lineage>
</organism>
<feature type="region of interest" description="Disordered" evidence="2">
    <location>
        <begin position="136"/>
        <end position="167"/>
    </location>
</feature>
<dbReference type="OrthoDB" id="1939758at2759"/>
<feature type="compositionally biased region" description="Basic and acidic residues" evidence="2">
    <location>
        <begin position="597"/>
        <end position="613"/>
    </location>
</feature>
<evidence type="ECO:0000313" key="4">
    <source>
        <dbReference type="EMBL" id="PKI33936.1"/>
    </source>
</evidence>
<gene>
    <name evidence="3" type="ORF">CDL15_Pgr026938</name>
    <name evidence="4" type="ORF">CRG98_045683</name>
</gene>
<feature type="compositionally biased region" description="Polar residues" evidence="2">
    <location>
        <begin position="267"/>
        <end position="280"/>
    </location>
</feature>
<evidence type="ECO:0000313" key="5">
    <source>
        <dbReference type="Proteomes" id="UP000197138"/>
    </source>
</evidence>
<reference evidence="4 6" key="3">
    <citation type="submission" date="2017-11" db="EMBL/GenBank/DDBJ databases">
        <title>De-novo sequencing of pomegranate (Punica granatum L.) genome.</title>
        <authorList>
            <person name="Akparov Z."/>
            <person name="Amiraslanov A."/>
            <person name="Hajiyeva S."/>
            <person name="Abbasov M."/>
            <person name="Kaur K."/>
            <person name="Hamwieh A."/>
            <person name="Solovyev V."/>
            <person name="Salamov A."/>
            <person name="Braich B."/>
            <person name="Kosarev P."/>
            <person name="Mahmoud A."/>
            <person name="Hajiyev E."/>
            <person name="Babayeva S."/>
            <person name="Izzatullayeva V."/>
            <person name="Mammadov A."/>
            <person name="Mammadov A."/>
            <person name="Sharifova S."/>
            <person name="Ojaghi J."/>
            <person name="Eynullazada K."/>
            <person name="Bayramov B."/>
            <person name="Abdulazimova A."/>
            <person name="Shahmuradov I."/>
        </authorList>
    </citation>
    <scope>NUCLEOTIDE SEQUENCE [LARGE SCALE GENOMIC DNA]</scope>
    <source>
        <strain evidence="4">AG2017</strain>
        <strain evidence="6">cv. AG2017</strain>
        <tissue evidence="4">Leaf</tissue>
    </source>
</reference>
<feature type="compositionally biased region" description="Basic and acidic residues" evidence="2">
    <location>
        <begin position="283"/>
        <end position="293"/>
    </location>
</feature>
<dbReference type="PANTHER" id="PTHR37261:SF1">
    <property type="entry name" value="40S RIBOSOMAL PROTEIN S27"/>
    <property type="match status" value="1"/>
</dbReference>
<feature type="region of interest" description="Disordered" evidence="2">
    <location>
        <begin position="419"/>
        <end position="494"/>
    </location>
</feature>
<dbReference type="PANTHER" id="PTHR37261">
    <property type="entry name" value="40S RIBOSOMAL PROTEIN S27"/>
    <property type="match status" value="1"/>
</dbReference>
<comment type="caution">
    <text evidence="3">The sequence shown here is derived from an EMBL/GenBank/DDBJ whole genome shotgun (WGS) entry which is preliminary data.</text>
</comment>
<protein>
    <submittedName>
        <fullName evidence="3">Uncharacterized protein</fullName>
    </submittedName>
</protein>
<feature type="region of interest" description="Disordered" evidence="2">
    <location>
        <begin position="260"/>
        <end position="295"/>
    </location>
</feature>
<feature type="region of interest" description="Disordered" evidence="2">
    <location>
        <begin position="590"/>
        <end position="648"/>
    </location>
</feature>
<dbReference type="EMBL" id="MTKT01000605">
    <property type="protein sequence ID" value="OWM90025.1"/>
    <property type="molecule type" value="Genomic_DNA"/>
</dbReference>
<keyword evidence="6" id="KW-1185">Reference proteome</keyword>
<feature type="compositionally biased region" description="Basic and acidic residues" evidence="2">
    <location>
        <begin position="422"/>
        <end position="438"/>
    </location>
</feature>
<dbReference type="Proteomes" id="UP000197138">
    <property type="component" value="Unassembled WGS sequence"/>
</dbReference>
<evidence type="ECO:0000256" key="2">
    <source>
        <dbReference type="SAM" id="MobiDB-lite"/>
    </source>
</evidence>
<evidence type="ECO:0000313" key="3">
    <source>
        <dbReference type="EMBL" id="OWM90025.1"/>
    </source>
</evidence>
<dbReference type="AlphaFoldDB" id="A0A218XY14"/>
<reference evidence="3" key="2">
    <citation type="submission" date="2017-06" db="EMBL/GenBank/DDBJ databases">
        <title>The pomegranate genome and the genomics of punicalagin biosynthesis.</title>
        <authorList>
            <person name="Xu C."/>
        </authorList>
    </citation>
    <scope>NUCLEOTIDE SEQUENCE [LARGE SCALE GENOMIC DNA]</scope>
    <source>
        <tissue evidence="3">Fresh leaf</tissue>
    </source>
</reference>
<evidence type="ECO:0000256" key="1">
    <source>
        <dbReference type="SAM" id="Coils"/>
    </source>
</evidence>
<feature type="region of interest" description="Disordered" evidence="2">
    <location>
        <begin position="531"/>
        <end position="551"/>
    </location>
</feature>
<dbReference type="Proteomes" id="UP000233551">
    <property type="component" value="Unassembled WGS sequence"/>
</dbReference>
<accession>A0A218XY14</accession>
<reference evidence="5" key="1">
    <citation type="journal article" date="2017" name="Plant J.">
        <title>The pomegranate (Punica granatum L.) genome and the genomics of punicalagin biosynthesis.</title>
        <authorList>
            <person name="Qin G."/>
            <person name="Xu C."/>
            <person name="Ming R."/>
            <person name="Tang H."/>
            <person name="Guyot R."/>
            <person name="Kramer E.M."/>
            <person name="Hu Y."/>
            <person name="Yi X."/>
            <person name="Qi Y."/>
            <person name="Xu X."/>
            <person name="Gao Z."/>
            <person name="Pan H."/>
            <person name="Jian J."/>
            <person name="Tian Y."/>
            <person name="Yue Z."/>
            <person name="Xu Y."/>
        </authorList>
    </citation>
    <scope>NUCLEOTIDE SEQUENCE [LARGE SCALE GENOMIC DNA]</scope>
    <source>
        <strain evidence="5">cv. Dabenzi</strain>
    </source>
</reference>
<proteinExistence type="predicted"/>
<feature type="coiled-coil region" evidence="1">
    <location>
        <begin position="346"/>
        <end position="391"/>
    </location>
</feature>
<sequence length="815" mass="88699">MESTSELRAEWSFETTWAVSGGSLGNSVTVESSVSPVDEAALSSAPKSHLVLSPPPSADPGPCEITINFSQRYEVRQVYVRSTSRIYEIYYSPKPQADNEYLCTVRCGVAAKVEAADVCCGGESGSTCIRDSNEGLDEERYKDDSSNSNDDEWINIKGPSSPAVTDGSTSLHLKNNVIMDFYEATAEISDAEPCISLTLRLLSIQSGSCVYVDEVYVFVDPIDPHLEIQENKAENSAGSSLLSMLVPSLLQLSKSKGASVLPEKGSSDSSAHGKQTTTGIEVTEQHKFSKESESTSFSKVNEQEVKFEVPNDKAVHPVVESAHQTSQNPHIEKKPDASYSHIETVLEQLVSRISRIEDLFMRFEKNMLKPISNIEARLQHVEQKLEALHEKTLSSGEQSCKRFSAPECSLTDSNINSYGNESEYHDHGELEPYKKDCSDNFSVPPEDNKSDSESSGQLLPCLTITAPDFSHGDDEEENPVVESRAVAESPKDKRQAVSIDDALASAFAGFLSSTSIQPQRYSESLVVRAPEFSTEDENGEENASPRVQYDAAATDSSVGLNATDEMKLSKISFLEGVNYEDPLAEIAIESNNLGQPSKEENSHEARDMTDDAAKPISGSISSHQIIPKNEDGEPSCETGSSPVPDESEALEELPLTDIKSSSHPVEEELTNSANAKFIACEVPRKDSEEDILHDVLAISQPASVLDFGTPILDVKFMSQENCTSKSVLEALLGGSLEPDIAVPSDEGILEAFVSEDQSSLIELDKANRSDLAVNSSFPVDMDYCSLQELLVNPDSKKLPDDCTRSYEEVSAGSLI</sequence>
<name>A0A218XY14_PUNGR</name>
<dbReference type="STRING" id="22663.A0A218XY14"/>
<dbReference type="EMBL" id="PGOL01006228">
    <property type="protein sequence ID" value="PKI33936.1"/>
    <property type="molecule type" value="Genomic_DNA"/>
</dbReference>
<dbReference type="GeneID" id="116188434"/>
<keyword evidence="1" id="KW-0175">Coiled coil</keyword>
<evidence type="ECO:0000313" key="6">
    <source>
        <dbReference type="Proteomes" id="UP000233551"/>
    </source>
</evidence>